<keyword evidence="2" id="KW-0378">Hydrolase</keyword>
<dbReference type="InterPro" id="IPR001940">
    <property type="entry name" value="Peptidase_S1C"/>
</dbReference>
<feature type="transmembrane region" description="Helical" evidence="3">
    <location>
        <begin position="21"/>
        <end position="45"/>
    </location>
</feature>
<dbReference type="PRINTS" id="PR00834">
    <property type="entry name" value="PROTEASES2C"/>
</dbReference>
<dbReference type="SMART" id="SM00228">
    <property type="entry name" value="PDZ"/>
    <property type="match status" value="1"/>
</dbReference>
<sequence>MDKVEEAKLKEKKTKKRKFKFLSFVLFILFLCCALTSATTGLLWYSGHLQDYTCGLVQEDSNFWNDLKCDEYKQEPVQPEGDGEFQYNVQGDKELDISDAEQIIIDVVDNTSHAVVGIGLKNENNDDKVIGTGFIITANGLVVTNQHVVSGGNPEDFFVVLQDGTQSLNVTEIYRDEINDIAIVRVEGENLPTIPLGNSDELKVGQTVIAIGNPLGSLSGTVTVGTLSGINRDVEVGNGGGFNFSSTTYSDVIQTDAAINPGNSGGPLINSSGEVIGVNFATISGADNLSFALPINRIKIRIDELNEFGSFRLPFLGVEYRNRVVFIDGEAIVGARILSLVTDGPAEDAGLLLDDVILEYDGKSVEDTSLVDLIQESEIGKEIEVIVLRDNEVMTIDVVIGNRSDFE</sequence>
<keyword evidence="3" id="KW-0812">Transmembrane</keyword>
<dbReference type="PANTHER" id="PTHR43343">
    <property type="entry name" value="PEPTIDASE S12"/>
    <property type="match status" value="1"/>
</dbReference>
<dbReference type="Pfam" id="PF13365">
    <property type="entry name" value="Trypsin_2"/>
    <property type="match status" value="1"/>
</dbReference>
<keyword evidence="3" id="KW-0472">Membrane</keyword>
<dbReference type="PANTHER" id="PTHR43343:SF3">
    <property type="entry name" value="PROTEASE DO-LIKE 8, CHLOROPLASTIC"/>
    <property type="match status" value="1"/>
</dbReference>
<feature type="domain" description="PDZ" evidence="4">
    <location>
        <begin position="314"/>
        <end position="391"/>
    </location>
</feature>
<evidence type="ECO:0000313" key="6">
    <source>
        <dbReference type="Proteomes" id="UP000783287"/>
    </source>
</evidence>
<proteinExistence type="predicted"/>
<dbReference type="Gene3D" id="2.40.10.120">
    <property type="match status" value="1"/>
</dbReference>
<dbReference type="InterPro" id="IPR001478">
    <property type="entry name" value="PDZ"/>
</dbReference>
<evidence type="ECO:0000256" key="1">
    <source>
        <dbReference type="ARBA" id="ARBA00022670"/>
    </source>
</evidence>
<accession>A0A955RJG0</accession>
<dbReference type="Gene3D" id="2.30.42.10">
    <property type="match status" value="1"/>
</dbReference>
<evidence type="ECO:0000256" key="2">
    <source>
        <dbReference type="ARBA" id="ARBA00022801"/>
    </source>
</evidence>
<dbReference type="Pfam" id="PF13180">
    <property type="entry name" value="PDZ_2"/>
    <property type="match status" value="1"/>
</dbReference>
<dbReference type="InterPro" id="IPR009003">
    <property type="entry name" value="Peptidase_S1_PA"/>
</dbReference>
<keyword evidence="1" id="KW-0645">Protease</keyword>
<dbReference type="AlphaFoldDB" id="A0A955RJG0"/>
<evidence type="ECO:0000313" key="5">
    <source>
        <dbReference type="EMBL" id="MCA9383340.1"/>
    </source>
</evidence>
<dbReference type="SUPFAM" id="SSF50494">
    <property type="entry name" value="Trypsin-like serine proteases"/>
    <property type="match status" value="1"/>
</dbReference>
<reference evidence="5" key="2">
    <citation type="journal article" date="2021" name="Microbiome">
        <title>Successional dynamics and alternative stable states in a saline activated sludge microbial community over 9 years.</title>
        <authorList>
            <person name="Wang Y."/>
            <person name="Ye J."/>
            <person name="Ju F."/>
            <person name="Liu L."/>
            <person name="Boyd J.A."/>
            <person name="Deng Y."/>
            <person name="Parks D.H."/>
            <person name="Jiang X."/>
            <person name="Yin X."/>
            <person name="Woodcroft B.J."/>
            <person name="Tyson G.W."/>
            <person name="Hugenholtz P."/>
            <person name="Polz M.F."/>
            <person name="Zhang T."/>
        </authorList>
    </citation>
    <scope>NUCLEOTIDE SEQUENCE</scope>
    <source>
        <strain evidence="5">HKST-UBA14</strain>
    </source>
</reference>
<dbReference type="SUPFAM" id="SSF50156">
    <property type="entry name" value="PDZ domain-like"/>
    <property type="match status" value="1"/>
</dbReference>
<evidence type="ECO:0000259" key="4">
    <source>
        <dbReference type="SMART" id="SM00228"/>
    </source>
</evidence>
<keyword evidence="3" id="KW-1133">Transmembrane helix</keyword>
<comment type="caution">
    <text evidence="5">The sequence shown here is derived from an EMBL/GenBank/DDBJ whole genome shotgun (WGS) entry which is preliminary data.</text>
</comment>
<protein>
    <submittedName>
        <fullName evidence="5">Trypsin-like peptidase domain-containing protein</fullName>
    </submittedName>
</protein>
<organism evidence="5 6">
    <name type="scientific">Candidatus Dojkabacteria bacterium</name>
    <dbReference type="NCBI Taxonomy" id="2099670"/>
    <lineage>
        <taxon>Bacteria</taxon>
        <taxon>Candidatus Dojkabacteria</taxon>
    </lineage>
</organism>
<dbReference type="GO" id="GO:0006508">
    <property type="term" value="P:proteolysis"/>
    <property type="evidence" value="ECO:0007669"/>
    <property type="project" value="UniProtKB-KW"/>
</dbReference>
<dbReference type="GO" id="GO:0004252">
    <property type="term" value="F:serine-type endopeptidase activity"/>
    <property type="evidence" value="ECO:0007669"/>
    <property type="project" value="InterPro"/>
</dbReference>
<gene>
    <name evidence="5" type="ORF">KC909_03170</name>
</gene>
<reference evidence="5" key="1">
    <citation type="submission" date="2020-04" db="EMBL/GenBank/DDBJ databases">
        <authorList>
            <person name="Zhang T."/>
        </authorList>
    </citation>
    <scope>NUCLEOTIDE SEQUENCE</scope>
    <source>
        <strain evidence="5">HKST-UBA14</strain>
    </source>
</reference>
<dbReference type="EMBL" id="JAGQLK010000057">
    <property type="protein sequence ID" value="MCA9383340.1"/>
    <property type="molecule type" value="Genomic_DNA"/>
</dbReference>
<name>A0A955RJG0_9BACT</name>
<evidence type="ECO:0000256" key="3">
    <source>
        <dbReference type="SAM" id="Phobius"/>
    </source>
</evidence>
<dbReference type="Proteomes" id="UP000783287">
    <property type="component" value="Unassembled WGS sequence"/>
</dbReference>
<dbReference type="InterPro" id="IPR051201">
    <property type="entry name" value="Chloro_Bact_Ser_Proteases"/>
</dbReference>
<dbReference type="InterPro" id="IPR036034">
    <property type="entry name" value="PDZ_sf"/>
</dbReference>